<dbReference type="OrthoDB" id="1523128at2"/>
<dbReference type="GO" id="GO:0006355">
    <property type="term" value="P:regulation of DNA-templated transcription"/>
    <property type="evidence" value="ECO:0007669"/>
    <property type="project" value="InterPro"/>
</dbReference>
<accession>A0A2N3HTG7</accession>
<dbReference type="EMBL" id="MVDD01000015">
    <property type="protein sequence ID" value="PKQ61348.1"/>
    <property type="molecule type" value="Genomic_DNA"/>
</dbReference>
<keyword evidence="5" id="KW-1185">Reference proteome</keyword>
<dbReference type="SUPFAM" id="SSF48452">
    <property type="entry name" value="TPR-like"/>
    <property type="match status" value="2"/>
</dbReference>
<dbReference type="Gene3D" id="1.25.40.10">
    <property type="entry name" value="Tetratricopeptide repeat domain"/>
    <property type="match status" value="2"/>
</dbReference>
<keyword evidence="2" id="KW-0472">Membrane</keyword>
<dbReference type="RefSeq" id="WP_101262673.1">
    <property type="nucleotide sequence ID" value="NZ_MVDD01000015.1"/>
</dbReference>
<keyword evidence="1" id="KW-0802">TPR repeat</keyword>
<feature type="domain" description="HTH luxR-type" evidence="3">
    <location>
        <begin position="457"/>
        <end position="514"/>
    </location>
</feature>
<dbReference type="SMART" id="SM00028">
    <property type="entry name" value="TPR"/>
    <property type="match status" value="4"/>
</dbReference>
<evidence type="ECO:0000313" key="5">
    <source>
        <dbReference type="Proteomes" id="UP000233535"/>
    </source>
</evidence>
<reference evidence="4 5" key="1">
    <citation type="journal article" date="2017" name="Front. Microbiol.">
        <title>Labilibaculum manganireducens gen. nov., sp. nov. and Labilibaculum filiforme sp. nov., Novel Bacteroidetes Isolated from Subsurface Sediments of the Baltic Sea.</title>
        <authorList>
            <person name="Vandieken V."/>
            <person name="Marshall I.P."/>
            <person name="Niemann H."/>
            <person name="Engelen B."/>
            <person name="Cypionka H."/>
        </authorList>
    </citation>
    <scope>NUCLEOTIDE SEQUENCE [LARGE SCALE GENOMIC DNA]</scope>
    <source>
        <strain evidence="4 5">59.16B</strain>
    </source>
</reference>
<dbReference type="InterPro" id="IPR011990">
    <property type="entry name" value="TPR-like_helical_dom_sf"/>
</dbReference>
<dbReference type="InterPro" id="IPR019734">
    <property type="entry name" value="TPR_rpt"/>
</dbReference>
<proteinExistence type="predicted"/>
<dbReference type="AlphaFoldDB" id="A0A2N3HTG7"/>
<evidence type="ECO:0000313" key="4">
    <source>
        <dbReference type="EMBL" id="PKQ61348.1"/>
    </source>
</evidence>
<dbReference type="InterPro" id="IPR000792">
    <property type="entry name" value="Tscrpt_reg_LuxR_C"/>
</dbReference>
<name>A0A2N3HTG7_9BACT</name>
<organism evidence="4 5">
    <name type="scientific">Labilibaculum filiforme</name>
    <dbReference type="NCBI Taxonomy" id="1940526"/>
    <lineage>
        <taxon>Bacteria</taxon>
        <taxon>Pseudomonadati</taxon>
        <taxon>Bacteroidota</taxon>
        <taxon>Bacteroidia</taxon>
        <taxon>Marinilabiliales</taxon>
        <taxon>Marinifilaceae</taxon>
        <taxon>Labilibaculum</taxon>
    </lineage>
</organism>
<keyword evidence="2" id="KW-1133">Transmembrane helix</keyword>
<dbReference type="Gene3D" id="1.10.10.10">
    <property type="entry name" value="Winged helix-like DNA-binding domain superfamily/Winged helix DNA-binding domain"/>
    <property type="match status" value="1"/>
</dbReference>
<sequence>MNIFSLKSNIALIVFLLILNGEHGIFAQKTENKSSSYSSSYLKLKTKPKEKVLANDSVTRVKWLIDQSDINRYSGNYDIAFDHLWEAQILAEQKNYKEYLVEIYRDIGILYDIYNKDSLAISYLQKALRVSKKNAVTSSYIKDQMVSNYFSIATFLRDRKEYQKALIYLDSCYTVHQNSQELPYVLTDQAYCNLQLGKLSKAEKQLKHSRIILEENNAPYTAVNLYFTGDLKKEKYQYDSALFYYQRSLEIIENSKVHTELKSDLQQKIAELNIIKGDLYEAITNLKASKTSNDKLFGATSKHNQRLFEIKNKYKTKLEENKAIISKQESVIKQKNKDLSNLLSLFGITLLIAIGIYVLFYQRNKFKRLTLINNHEIEKNKAVLEVKNKELTSYALKMVKMEEAVHFLDATLKIKSPKQHKEYLNQYSQINNDAWHEFNQRFTEVNTQFYEVLCQKYPDLTSTELKHCALIKLNFNSHEMSKILNISLRSVHTSRYRIRKKLGLTSNSSLTSHIGSL</sequence>
<keyword evidence="2" id="KW-0812">Transmembrane</keyword>
<dbReference type="InterPro" id="IPR016032">
    <property type="entry name" value="Sig_transdc_resp-reg_C-effctor"/>
</dbReference>
<dbReference type="SMART" id="SM00421">
    <property type="entry name" value="HTH_LUXR"/>
    <property type="match status" value="1"/>
</dbReference>
<dbReference type="GO" id="GO:0003677">
    <property type="term" value="F:DNA binding"/>
    <property type="evidence" value="ECO:0007669"/>
    <property type="project" value="InterPro"/>
</dbReference>
<evidence type="ECO:0000256" key="1">
    <source>
        <dbReference type="PROSITE-ProRule" id="PRU00339"/>
    </source>
</evidence>
<evidence type="ECO:0000259" key="3">
    <source>
        <dbReference type="SMART" id="SM00421"/>
    </source>
</evidence>
<dbReference type="PROSITE" id="PS50005">
    <property type="entry name" value="TPR"/>
    <property type="match status" value="1"/>
</dbReference>
<evidence type="ECO:0000256" key="2">
    <source>
        <dbReference type="SAM" id="Phobius"/>
    </source>
</evidence>
<dbReference type="InterPro" id="IPR036388">
    <property type="entry name" value="WH-like_DNA-bd_sf"/>
</dbReference>
<dbReference type="Proteomes" id="UP000233535">
    <property type="component" value="Unassembled WGS sequence"/>
</dbReference>
<protein>
    <recommendedName>
        <fullName evidence="3">HTH luxR-type domain-containing protein</fullName>
    </recommendedName>
</protein>
<gene>
    <name evidence="4" type="ORF">BZG02_16285</name>
</gene>
<feature type="transmembrane region" description="Helical" evidence="2">
    <location>
        <begin position="342"/>
        <end position="361"/>
    </location>
</feature>
<dbReference type="SUPFAM" id="SSF46894">
    <property type="entry name" value="C-terminal effector domain of the bipartite response regulators"/>
    <property type="match status" value="1"/>
</dbReference>
<feature type="repeat" description="TPR" evidence="1">
    <location>
        <begin position="101"/>
        <end position="134"/>
    </location>
</feature>
<comment type="caution">
    <text evidence="4">The sequence shown here is derived from an EMBL/GenBank/DDBJ whole genome shotgun (WGS) entry which is preliminary data.</text>
</comment>